<organism evidence="2 3">
    <name type="scientific">Caenorhabditis remanei</name>
    <name type="common">Caenorhabditis vulgaris</name>
    <dbReference type="NCBI Taxonomy" id="31234"/>
    <lineage>
        <taxon>Eukaryota</taxon>
        <taxon>Metazoa</taxon>
        <taxon>Ecdysozoa</taxon>
        <taxon>Nematoda</taxon>
        <taxon>Chromadorea</taxon>
        <taxon>Rhabditida</taxon>
        <taxon>Rhabditina</taxon>
        <taxon>Rhabditomorpha</taxon>
        <taxon>Rhabditoidea</taxon>
        <taxon>Rhabditidae</taxon>
        <taxon>Peloderinae</taxon>
        <taxon>Caenorhabditis</taxon>
    </lineage>
</organism>
<sequence length="183" mass="20258">MSGNDSHRSFLQDLKIAHDVYTIEVVDEDSKKITLHLAGPAGTPYVGGVYEVDIKFPATYPDGLPEIVFNVPIWNAAVEPSTGRVSFNNETNLNVGQTLNYVDDLLKVLDFEDDSEFAKTARFWSAEFAGAMGYPEYNILVAKVRKVEEMGFPTKDAIIALSECDWKVEDAAVQLIDQASTEC</sequence>
<accession>A0A6A5G253</accession>
<dbReference type="CTD" id="9822702"/>
<dbReference type="InterPro" id="IPR016135">
    <property type="entry name" value="UBQ-conjugating_enzyme/RWD"/>
</dbReference>
<evidence type="ECO:0000313" key="2">
    <source>
        <dbReference type="EMBL" id="KAF1748752.1"/>
    </source>
</evidence>
<evidence type="ECO:0000259" key="1">
    <source>
        <dbReference type="Pfam" id="PF00179"/>
    </source>
</evidence>
<dbReference type="CDD" id="cd14306">
    <property type="entry name" value="UBA_VP13D"/>
    <property type="match status" value="1"/>
</dbReference>
<evidence type="ECO:0000313" key="3">
    <source>
        <dbReference type="Proteomes" id="UP000483820"/>
    </source>
</evidence>
<proteinExistence type="predicted"/>
<dbReference type="Gene3D" id="3.10.110.10">
    <property type="entry name" value="Ubiquitin Conjugating Enzyme"/>
    <property type="match status" value="1"/>
</dbReference>
<comment type="caution">
    <text evidence="2">The sequence shown here is derived from an EMBL/GenBank/DDBJ whole genome shotgun (WGS) entry which is preliminary data.</text>
</comment>
<reference evidence="2 3" key="1">
    <citation type="submission" date="2019-12" db="EMBL/GenBank/DDBJ databases">
        <title>Chromosome-level assembly of the Caenorhabditis remanei genome.</title>
        <authorList>
            <person name="Teterina A.A."/>
            <person name="Willis J.H."/>
            <person name="Phillips P.C."/>
        </authorList>
    </citation>
    <scope>NUCLEOTIDE SEQUENCE [LARGE SCALE GENOMIC DNA]</scope>
    <source>
        <strain evidence="2 3">PX506</strain>
        <tissue evidence="2">Whole organism</tissue>
    </source>
</reference>
<protein>
    <recommendedName>
        <fullName evidence="1">UBC core domain-containing protein</fullName>
    </recommendedName>
</protein>
<dbReference type="SUPFAM" id="SSF54495">
    <property type="entry name" value="UBC-like"/>
    <property type="match status" value="1"/>
</dbReference>
<dbReference type="InterPro" id="IPR000608">
    <property type="entry name" value="UBC"/>
</dbReference>
<dbReference type="CDD" id="cd00195">
    <property type="entry name" value="UBCc_UEV"/>
    <property type="match status" value="1"/>
</dbReference>
<dbReference type="Gene3D" id="1.10.8.10">
    <property type="entry name" value="DNA helicase RuvA subunit, C-terminal domain"/>
    <property type="match status" value="1"/>
</dbReference>
<feature type="domain" description="UBC core" evidence="1">
    <location>
        <begin position="17"/>
        <end position="87"/>
    </location>
</feature>
<dbReference type="Proteomes" id="UP000483820">
    <property type="component" value="Chromosome X"/>
</dbReference>
<gene>
    <name evidence="2" type="ORF">GCK72_025219</name>
</gene>
<dbReference type="RefSeq" id="XP_003093384.2">
    <property type="nucleotide sequence ID" value="XM_003093336.2"/>
</dbReference>
<dbReference type="SMART" id="SM00212">
    <property type="entry name" value="UBCc"/>
    <property type="match status" value="1"/>
</dbReference>
<dbReference type="EMBL" id="WUAV01000006">
    <property type="protein sequence ID" value="KAF1748752.1"/>
    <property type="molecule type" value="Genomic_DNA"/>
</dbReference>
<name>A0A6A5G253_CAERE</name>
<dbReference type="InterPro" id="IPR009060">
    <property type="entry name" value="UBA-like_sf"/>
</dbReference>
<dbReference type="AlphaFoldDB" id="A0A6A5G253"/>
<dbReference type="InterPro" id="IPR041969">
    <property type="entry name" value="VP13D_UBA"/>
</dbReference>
<dbReference type="Pfam" id="PF00179">
    <property type="entry name" value="UQ_con"/>
    <property type="match status" value="1"/>
</dbReference>
<dbReference type="GeneID" id="9822702"/>
<dbReference type="SUPFAM" id="SSF46934">
    <property type="entry name" value="UBA-like"/>
    <property type="match status" value="1"/>
</dbReference>
<dbReference type="KEGG" id="crq:GCK72_025219"/>